<dbReference type="Proteomes" id="UP001162992">
    <property type="component" value="Chromosome 6"/>
</dbReference>
<comment type="caution">
    <text evidence="1">The sequence shown here is derived from an EMBL/GenBank/DDBJ whole genome shotgun (WGS) entry which is preliminary data.</text>
</comment>
<protein>
    <submittedName>
        <fullName evidence="1">Uncharacterized protein</fullName>
    </submittedName>
</protein>
<evidence type="ECO:0000313" key="2">
    <source>
        <dbReference type="Proteomes" id="UP001162992"/>
    </source>
</evidence>
<evidence type="ECO:0000313" key="1">
    <source>
        <dbReference type="EMBL" id="KAJ7551848.1"/>
    </source>
</evidence>
<dbReference type="EMBL" id="CM055097">
    <property type="protein sequence ID" value="KAJ7551848.1"/>
    <property type="molecule type" value="Genomic_DNA"/>
</dbReference>
<organism evidence="1 2">
    <name type="scientific">Diphasiastrum complanatum</name>
    <name type="common">Issler's clubmoss</name>
    <name type="synonym">Lycopodium complanatum</name>
    <dbReference type="NCBI Taxonomy" id="34168"/>
    <lineage>
        <taxon>Eukaryota</taxon>
        <taxon>Viridiplantae</taxon>
        <taxon>Streptophyta</taxon>
        <taxon>Embryophyta</taxon>
        <taxon>Tracheophyta</taxon>
        <taxon>Lycopodiopsida</taxon>
        <taxon>Lycopodiales</taxon>
        <taxon>Lycopodiaceae</taxon>
        <taxon>Lycopodioideae</taxon>
        <taxon>Diphasiastrum</taxon>
    </lineage>
</organism>
<name>A0ACC2DC05_DIPCM</name>
<gene>
    <name evidence="1" type="ORF">O6H91_06G031800</name>
</gene>
<keyword evidence="2" id="KW-1185">Reference proteome</keyword>
<proteinExistence type="predicted"/>
<sequence length="195" mass="20855">MKTDRPAQAFMQTAHARKVSFAGFLLRVVAIILCVAAVVAMMTSRQHKTIEVPLPTGTFSSNIGVIQTVDYGYSRAFVYIVTATSIAGAYALLQAASSVTSMYLAAKAGGKSKAWLTFLADKMITYLLLAASAAATEVVYVGEKGSRTASWLAMCVILGKFCKHVLASIIFTYLATGLFSISSIVSAYELFGKYT</sequence>
<reference evidence="2" key="1">
    <citation type="journal article" date="2024" name="Proc. Natl. Acad. Sci. U.S.A.">
        <title>Extraordinary preservation of gene collinearity over three hundred million years revealed in homosporous lycophytes.</title>
        <authorList>
            <person name="Li C."/>
            <person name="Wickell D."/>
            <person name="Kuo L.Y."/>
            <person name="Chen X."/>
            <person name="Nie B."/>
            <person name="Liao X."/>
            <person name="Peng D."/>
            <person name="Ji J."/>
            <person name="Jenkins J."/>
            <person name="Williams M."/>
            <person name="Shu S."/>
            <person name="Plott C."/>
            <person name="Barry K."/>
            <person name="Rajasekar S."/>
            <person name="Grimwood J."/>
            <person name="Han X."/>
            <person name="Sun S."/>
            <person name="Hou Z."/>
            <person name="He W."/>
            <person name="Dai G."/>
            <person name="Sun C."/>
            <person name="Schmutz J."/>
            <person name="Leebens-Mack J.H."/>
            <person name="Li F.W."/>
            <person name="Wang L."/>
        </authorList>
    </citation>
    <scope>NUCLEOTIDE SEQUENCE [LARGE SCALE GENOMIC DNA]</scope>
    <source>
        <strain evidence="2">cv. PW_Plant_1</strain>
    </source>
</reference>
<accession>A0ACC2DC05</accession>